<dbReference type="Gene3D" id="3.40.50.300">
    <property type="entry name" value="P-loop containing nucleotide triphosphate hydrolases"/>
    <property type="match status" value="1"/>
</dbReference>
<reference evidence="6 7" key="1">
    <citation type="submission" date="2021-05" db="EMBL/GenBank/DDBJ databases">
        <title>Genetic and Functional Diversity in Clade A Lucinid endosymbionts from the Bahamas.</title>
        <authorList>
            <person name="Giani N.M."/>
            <person name="Engel A.S."/>
            <person name="Campbell B.J."/>
        </authorList>
    </citation>
    <scope>NUCLEOTIDE SEQUENCE [LARGE SCALE GENOMIC DNA]</scope>
    <source>
        <strain evidence="6">LUC16012Gg_MoonRockCtena</strain>
    </source>
</reference>
<dbReference type="Pfam" id="PF00691">
    <property type="entry name" value="OmpA"/>
    <property type="match status" value="1"/>
</dbReference>
<dbReference type="CDD" id="cd07185">
    <property type="entry name" value="OmpA_C-like"/>
    <property type="match status" value="1"/>
</dbReference>
<accession>A0A944QU36</accession>
<gene>
    <name evidence="6" type="ORF">KME65_16880</name>
</gene>
<dbReference type="InterPro" id="IPR006665">
    <property type="entry name" value="OmpA-like"/>
</dbReference>
<dbReference type="InterPro" id="IPR052026">
    <property type="entry name" value="ExeA_AAA_ATPase_DNA-bind"/>
</dbReference>
<feature type="compositionally biased region" description="Basic and acidic residues" evidence="4">
    <location>
        <begin position="639"/>
        <end position="664"/>
    </location>
</feature>
<dbReference type="PROSITE" id="PS51123">
    <property type="entry name" value="OMPA_2"/>
    <property type="match status" value="1"/>
</dbReference>
<dbReference type="PANTHER" id="PTHR35894">
    <property type="entry name" value="GENERAL SECRETION PATHWAY PROTEIN A-RELATED"/>
    <property type="match status" value="1"/>
</dbReference>
<feature type="region of interest" description="Disordered" evidence="4">
    <location>
        <begin position="400"/>
        <end position="421"/>
    </location>
</feature>
<organism evidence="6 7">
    <name type="scientific">Candidatus Thiodiazotropha taylori</name>
    <dbReference type="NCBI Taxonomy" id="2792791"/>
    <lineage>
        <taxon>Bacteria</taxon>
        <taxon>Pseudomonadati</taxon>
        <taxon>Pseudomonadota</taxon>
        <taxon>Gammaproteobacteria</taxon>
        <taxon>Chromatiales</taxon>
        <taxon>Sedimenticolaceae</taxon>
        <taxon>Candidatus Thiodiazotropha</taxon>
    </lineage>
</organism>
<dbReference type="PRINTS" id="PR01021">
    <property type="entry name" value="OMPADOMAIN"/>
</dbReference>
<dbReference type="Gene3D" id="3.30.1330.60">
    <property type="entry name" value="OmpA-like domain"/>
    <property type="match status" value="1"/>
</dbReference>
<evidence type="ECO:0000259" key="5">
    <source>
        <dbReference type="PROSITE" id="PS51123"/>
    </source>
</evidence>
<dbReference type="GO" id="GO:0016020">
    <property type="term" value="C:membrane"/>
    <property type="evidence" value="ECO:0007669"/>
    <property type="project" value="UniProtKB-SubCell"/>
</dbReference>
<feature type="domain" description="OmpA-like" evidence="5">
    <location>
        <begin position="751"/>
        <end position="870"/>
    </location>
</feature>
<feature type="region of interest" description="Disordered" evidence="4">
    <location>
        <begin position="627"/>
        <end position="711"/>
    </location>
</feature>
<feature type="region of interest" description="Disordered" evidence="4">
    <location>
        <begin position="302"/>
        <end position="341"/>
    </location>
</feature>
<sequence>MFESYYKLNANPFRLSADEQFRFAHKNYLKAWSHLKYALQQGEGFVMITGRPGSGKTTLIRDIVSEIDSSEILAINLVTNQLQAEELLRKVALEFGLPAESYNKATLLTHIEDFVTKEYNAGRRAVIVIDEAQNLTLNGLEELRLLSNLQSGSHPLFQIFLVGQDELRSLILSPGMEQIRQRLIASCKIESMNLEQTQGYIEHRLGIVGWDHDPELDEVIYPLIHYLTEGIPRKINHVVSRLLLYGALEAKHEFTEEDVWIVAKELFDEERLSIKDGETFAEFKENYDQVNEQAGLSADIEANGESGDSAKVTADKGVAQSEHREWIEEEEVDRSKLADRDVDEEVGLNEFAVEDLEENADQNELAEMAEEEGVGQSELAGVVEEEDADRSKYGDAVEQADAGLGGPASEVAGEGLNGNSTDHAEAVFRPEAEEERDKETGLEDTEHAAEFFPYGEELVETDATAERTVTAEEQIGSDTAPTIPADAAEIRVDTERLEQVSEPIENSSVDESEIDVATSEVLDVTRPVAPEAAKTSGEGKPEEILNLPSMQAERRKHEIDEKGGLINTIETFEADEFFSGTIGRSLRNILLIVIAGVFFLALFVIQPESIQRAVDGLAAKWQKISEPQVDEDDTVSTVVEKKQQIPEAPDHDSQQTKDLVKSEADDSAIETPQELPESSQESGTTGTTTVTADSEKGIETDMQSDRRIQSETIDSIDETDSVERASKDYIATQSKYQRVEIGETAKKAGPVVSAPLDMKFQIYFEFDNPNIPEQFKEMLNDLYIVLSLNKNSSVTITGYTDASGDPVYNKNLSIARANAVSRYFTERGITTERIRVEGRGPVPKTTNAEHEEFEKRFGNRRVEIVLSEGGE</sequence>
<dbReference type="SUPFAM" id="SSF103088">
    <property type="entry name" value="OmpA-like"/>
    <property type="match status" value="1"/>
</dbReference>
<dbReference type="InterPro" id="IPR049945">
    <property type="entry name" value="AAA_22"/>
</dbReference>
<feature type="compositionally biased region" description="Basic and acidic residues" evidence="4">
    <location>
        <begin position="693"/>
        <end position="709"/>
    </location>
</feature>
<dbReference type="EMBL" id="JAHHGM010000019">
    <property type="protein sequence ID" value="MBT2990633.1"/>
    <property type="molecule type" value="Genomic_DNA"/>
</dbReference>
<evidence type="ECO:0000256" key="3">
    <source>
        <dbReference type="PROSITE-ProRule" id="PRU00473"/>
    </source>
</evidence>
<keyword evidence="2 3" id="KW-0472">Membrane</keyword>
<evidence type="ECO:0000313" key="7">
    <source>
        <dbReference type="Proteomes" id="UP000770889"/>
    </source>
</evidence>
<dbReference type="GO" id="GO:0016887">
    <property type="term" value="F:ATP hydrolysis activity"/>
    <property type="evidence" value="ECO:0007669"/>
    <property type="project" value="InterPro"/>
</dbReference>
<comment type="subcellular location">
    <subcellularLocation>
        <location evidence="1">Membrane</location>
    </subcellularLocation>
</comment>
<dbReference type="InterPro" id="IPR003593">
    <property type="entry name" value="AAA+_ATPase"/>
</dbReference>
<comment type="caution">
    <text evidence="6">The sequence shown here is derived from an EMBL/GenBank/DDBJ whole genome shotgun (WGS) entry which is preliminary data.</text>
</comment>
<dbReference type="AlphaFoldDB" id="A0A944QU36"/>
<dbReference type="PANTHER" id="PTHR35894:SF1">
    <property type="entry name" value="PHOSPHORIBULOKINASE _ URIDINE KINASE FAMILY"/>
    <property type="match status" value="1"/>
</dbReference>
<dbReference type="Pfam" id="PF13401">
    <property type="entry name" value="AAA_22"/>
    <property type="match status" value="1"/>
</dbReference>
<dbReference type="Proteomes" id="UP000770889">
    <property type="component" value="Unassembled WGS sequence"/>
</dbReference>
<protein>
    <submittedName>
        <fullName evidence="6">AAA family ATPase</fullName>
    </submittedName>
</protein>
<evidence type="ECO:0000256" key="4">
    <source>
        <dbReference type="SAM" id="MobiDB-lite"/>
    </source>
</evidence>
<evidence type="ECO:0000256" key="1">
    <source>
        <dbReference type="ARBA" id="ARBA00004370"/>
    </source>
</evidence>
<dbReference type="InterPro" id="IPR027417">
    <property type="entry name" value="P-loop_NTPase"/>
</dbReference>
<name>A0A944QU36_9GAMM</name>
<dbReference type="InterPro" id="IPR006664">
    <property type="entry name" value="OMP_bac"/>
</dbReference>
<proteinExistence type="predicted"/>
<evidence type="ECO:0000256" key="2">
    <source>
        <dbReference type="ARBA" id="ARBA00023136"/>
    </source>
</evidence>
<evidence type="ECO:0000313" key="6">
    <source>
        <dbReference type="EMBL" id="MBT2990633.1"/>
    </source>
</evidence>
<dbReference type="InterPro" id="IPR036737">
    <property type="entry name" value="OmpA-like_sf"/>
</dbReference>
<dbReference type="SMART" id="SM00382">
    <property type="entry name" value="AAA"/>
    <property type="match status" value="1"/>
</dbReference>
<dbReference type="SUPFAM" id="SSF52540">
    <property type="entry name" value="P-loop containing nucleoside triphosphate hydrolases"/>
    <property type="match status" value="1"/>
</dbReference>
<dbReference type="CDD" id="cd00267">
    <property type="entry name" value="ABC_ATPase"/>
    <property type="match status" value="1"/>
</dbReference>